<sequence length="58" mass="6659">MIYLPNCFRLSEVMYQPIQTTPLATMRPIYHAGDGCRIADHAKKIIFPQNLIPCVLVR</sequence>
<proteinExistence type="predicted"/>
<reference evidence="1" key="1">
    <citation type="submission" date="2018-02" db="EMBL/GenBank/DDBJ databases">
        <title>Rhizophora mucronata_Transcriptome.</title>
        <authorList>
            <person name="Meera S.P."/>
            <person name="Sreeshan A."/>
            <person name="Augustine A."/>
        </authorList>
    </citation>
    <scope>NUCLEOTIDE SEQUENCE</scope>
    <source>
        <tissue evidence="1">Leaf</tissue>
    </source>
</reference>
<dbReference type="EMBL" id="GGEC01082148">
    <property type="protein sequence ID" value="MBX62632.1"/>
    <property type="molecule type" value="Transcribed_RNA"/>
</dbReference>
<evidence type="ECO:0000313" key="1">
    <source>
        <dbReference type="EMBL" id="MBX62632.1"/>
    </source>
</evidence>
<name>A0A2P2Q6L3_RHIMU</name>
<dbReference type="AlphaFoldDB" id="A0A2P2Q6L3"/>
<protein>
    <submittedName>
        <fullName evidence="1">Uncharacterized protein</fullName>
    </submittedName>
</protein>
<organism evidence="1">
    <name type="scientific">Rhizophora mucronata</name>
    <name type="common">Asiatic mangrove</name>
    <dbReference type="NCBI Taxonomy" id="61149"/>
    <lineage>
        <taxon>Eukaryota</taxon>
        <taxon>Viridiplantae</taxon>
        <taxon>Streptophyta</taxon>
        <taxon>Embryophyta</taxon>
        <taxon>Tracheophyta</taxon>
        <taxon>Spermatophyta</taxon>
        <taxon>Magnoliopsida</taxon>
        <taxon>eudicotyledons</taxon>
        <taxon>Gunneridae</taxon>
        <taxon>Pentapetalae</taxon>
        <taxon>rosids</taxon>
        <taxon>fabids</taxon>
        <taxon>Malpighiales</taxon>
        <taxon>Rhizophoraceae</taxon>
        <taxon>Rhizophora</taxon>
    </lineage>
</organism>
<accession>A0A2P2Q6L3</accession>